<reference evidence="3 4" key="1">
    <citation type="journal article" date="2018" name="Front. Plant Sci.">
        <title>Red Clover (Trifolium pratense) and Zigzag Clover (T. medium) - A Picture of Genomic Similarities and Differences.</title>
        <authorList>
            <person name="Dluhosova J."/>
            <person name="Istvanek J."/>
            <person name="Nedelnik J."/>
            <person name="Repkova J."/>
        </authorList>
    </citation>
    <scope>NUCLEOTIDE SEQUENCE [LARGE SCALE GENOMIC DNA]</scope>
    <source>
        <strain evidence="4">cv. 10/8</strain>
        <tissue evidence="3">Leaf</tissue>
    </source>
</reference>
<feature type="non-terminal residue" evidence="3">
    <location>
        <position position="167"/>
    </location>
</feature>
<dbReference type="Proteomes" id="UP000265520">
    <property type="component" value="Unassembled WGS sequence"/>
</dbReference>
<dbReference type="InterPro" id="IPR039976">
    <property type="entry name" value="WIT1/WIT2"/>
</dbReference>
<protein>
    <submittedName>
        <fullName evidence="3">WPP domain-interacting tail-anchored protein 2-like</fullName>
    </submittedName>
</protein>
<keyword evidence="1" id="KW-0175">Coiled coil</keyword>
<evidence type="ECO:0000313" key="3">
    <source>
        <dbReference type="EMBL" id="MCH90731.1"/>
    </source>
</evidence>
<dbReference type="EMBL" id="LXQA010018941">
    <property type="protein sequence ID" value="MCH90731.1"/>
    <property type="molecule type" value="Genomic_DNA"/>
</dbReference>
<dbReference type="PANTHER" id="PTHR35705:SF2">
    <property type="entry name" value="WPP DOMAIN-INTERACTING TAIL-ANCHORED PROTEIN 2"/>
    <property type="match status" value="1"/>
</dbReference>
<accession>A0A392MTD1</accession>
<feature type="domain" description="WIT1/2 N-terminal helical bundle" evidence="2">
    <location>
        <begin position="26"/>
        <end position="163"/>
    </location>
</feature>
<comment type="caution">
    <text evidence="3">The sequence shown here is derived from an EMBL/GenBank/DDBJ whole genome shotgun (WGS) entry which is preliminary data.</text>
</comment>
<organism evidence="3 4">
    <name type="scientific">Trifolium medium</name>
    <dbReference type="NCBI Taxonomy" id="97028"/>
    <lineage>
        <taxon>Eukaryota</taxon>
        <taxon>Viridiplantae</taxon>
        <taxon>Streptophyta</taxon>
        <taxon>Embryophyta</taxon>
        <taxon>Tracheophyta</taxon>
        <taxon>Spermatophyta</taxon>
        <taxon>Magnoliopsida</taxon>
        <taxon>eudicotyledons</taxon>
        <taxon>Gunneridae</taxon>
        <taxon>Pentapetalae</taxon>
        <taxon>rosids</taxon>
        <taxon>fabids</taxon>
        <taxon>Fabales</taxon>
        <taxon>Fabaceae</taxon>
        <taxon>Papilionoideae</taxon>
        <taxon>50 kb inversion clade</taxon>
        <taxon>NPAAA clade</taxon>
        <taxon>Hologalegina</taxon>
        <taxon>IRL clade</taxon>
        <taxon>Trifolieae</taxon>
        <taxon>Trifolium</taxon>
    </lineage>
</organism>
<gene>
    <name evidence="3" type="ORF">A2U01_0011653</name>
</gene>
<keyword evidence="4" id="KW-1185">Reference proteome</keyword>
<feature type="coiled-coil region" evidence="1">
    <location>
        <begin position="132"/>
        <end position="159"/>
    </location>
</feature>
<evidence type="ECO:0000259" key="2">
    <source>
        <dbReference type="Pfam" id="PF26581"/>
    </source>
</evidence>
<dbReference type="Pfam" id="PF26581">
    <property type="entry name" value="WIT1_2_N"/>
    <property type="match status" value="1"/>
</dbReference>
<dbReference type="PANTHER" id="PTHR35705">
    <property type="entry name" value="WPP DOMAIN-INTERACTING TAIL-ANCHORED PROTEIN 1"/>
    <property type="match status" value="1"/>
</dbReference>
<sequence length="167" mass="19581">MDEALGKLYSLKEFSTKENDMQDLEISLQALTEIDHRLAYSSEKLVNLHILYIYLLARENDLEEMDSKNICNLENLFENAMMFDLLSGILDSEVRELDSFMETLHEEIVDARRKILSCRHLTEVFFIMDEKLQDSEESAKQFQQQLLELKIQSSQLQKSLAAFQHKN</sequence>
<evidence type="ECO:0000313" key="4">
    <source>
        <dbReference type="Proteomes" id="UP000265520"/>
    </source>
</evidence>
<dbReference type="AlphaFoldDB" id="A0A392MTD1"/>
<name>A0A392MTD1_9FABA</name>
<dbReference type="InterPro" id="IPR058610">
    <property type="entry name" value="WIT1_2_N"/>
</dbReference>
<proteinExistence type="predicted"/>
<evidence type="ECO:0000256" key="1">
    <source>
        <dbReference type="SAM" id="Coils"/>
    </source>
</evidence>